<dbReference type="GO" id="GO:0003677">
    <property type="term" value="F:DNA binding"/>
    <property type="evidence" value="ECO:0007669"/>
    <property type="project" value="UniProtKB-KW"/>
</dbReference>
<dbReference type="PANTHER" id="PTHR30349">
    <property type="entry name" value="PHAGE INTEGRASE-RELATED"/>
    <property type="match status" value="1"/>
</dbReference>
<dbReference type="InterPro" id="IPR025269">
    <property type="entry name" value="SAM-like_dom"/>
</dbReference>
<protein>
    <submittedName>
        <fullName evidence="5">Site-specific integrase</fullName>
    </submittedName>
</protein>
<dbReference type="PROSITE" id="PS51898">
    <property type="entry name" value="TYR_RECOMBINASE"/>
    <property type="match status" value="1"/>
</dbReference>
<feature type="domain" description="Tyr recombinase" evidence="4">
    <location>
        <begin position="225"/>
        <end position="412"/>
    </location>
</feature>
<dbReference type="PANTHER" id="PTHR30349:SF64">
    <property type="entry name" value="PROPHAGE INTEGRASE INTD-RELATED"/>
    <property type="match status" value="1"/>
</dbReference>
<comment type="similarity">
    <text evidence="1">Belongs to the 'phage' integrase family.</text>
</comment>
<evidence type="ECO:0000256" key="2">
    <source>
        <dbReference type="ARBA" id="ARBA00023125"/>
    </source>
</evidence>
<evidence type="ECO:0000259" key="4">
    <source>
        <dbReference type="PROSITE" id="PS51898"/>
    </source>
</evidence>
<dbReference type="CDD" id="cd01185">
    <property type="entry name" value="INTN1_C_like"/>
    <property type="match status" value="1"/>
</dbReference>
<dbReference type="InterPro" id="IPR002104">
    <property type="entry name" value="Integrase_catalytic"/>
</dbReference>
<dbReference type="InterPro" id="IPR010998">
    <property type="entry name" value="Integrase_recombinase_N"/>
</dbReference>
<dbReference type="Pfam" id="PF17293">
    <property type="entry name" value="Arm-DNA-bind_5"/>
    <property type="match status" value="1"/>
</dbReference>
<proteinExistence type="inferred from homology"/>
<keyword evidence="2" id="KW-0238">DNA-binding</keyword>
<sequence length="428" mass="48370">MKVNEELSLLVMLEKSKITKDGKAPIFIRLTIEGQRREISLGIKTIEKTWNQLAGRVEGNSQEARLTNNIIDTAKIAIRRHYDALKINHVFVSAQMVKDAYKGVAAGREKCKGLVEVLDIAITKIKAKVEKEQRKRPTLVKWNTAREKAASFIQYAYKQGDLALDKLTPAFAEEFVDYLMLEQNIQTNTANKYLKMIRGAVTKAVDNGWVKNNPLNTYTCSYIEPEKDILDDSEILTLYHKKMPVERLEDVKNAYLFMCFTGFAYKDASLLTPDNIITHFDGNRWLVKNREKVTSTVCKENVPLLPLALEIIEKYKDDAYCKAHNRLLPISSNQKYNAYLKEIAAICGINKDLTTHTARHTFATTVTLANGVPLETVSAMLGHKSIKTTQIYAKIVGAKVSADMKQLQERLIVKMPTIMLRKPGNGGE</sequence>
<accession>A0A9X1WZ03</accession>
<organism evidence="5 6">
    <name type="scientific">Mucilaginibacter straminoryzae</name>
    <dbReference type="NCBI Taxonomy" id="2932774"/>
    <lineage>
        <taxon>Bacteria</taxon>
        <taxon>Pseudomonadati</taxon>
        <taxon>Bacteroidota</taxon>
        <taxon>Sphingobacteriia</taxon>
        <taxon>Sphingobacteriales</taxon>
        <taxon>Sphingobacteriaceae</taxon>
        <taxon>Mucilaginibacter</taxon>
    </lineage>
</organism>
<dbReference type="InterPro" id="IPR050090">
    <property type="entry name" value="Tyrosine_recombinase_XerCD"/>
</dbReference>
<name>A0A9X1WZ03_9SPHI</name>
<dbReference type="Proteomes" id="UP001139450">
    <property type="component" value="Unassembled WGS sequence"/>
</dbReference>
<evidence type="ECO:0000313" key="6">
    <source>
        <dbReference type="Proteomes" id="UP001139450"/>
    </source>
</evidence>
<dbReference type="SUPFAM" id="SSF56349">
    <property type="entry name" value="DNA breaking-rejoining enzymes"/>
    <property type="match status" value="1"/>
</dbReference>
<dbReference type="InterPro" id="IPR013762">
    <property type="entry name" value="Integrase-like_cat_sf"/>
</dbReference>
<keyword evidence="6" id="KW-1185">Reference proteome</keyword>
<gene>
    <name evidence="5" type="ORF">MUY27_00345</name>
</gene>
<dbReference type="GO" id="GO:0006310">
    <property type="term" value="P:DNA recombination"/>
    <property type="evidence" value="ECO:0007669"/>
    <property type="project" value="UniProtKB-KW"/>
</dbReference>
<dbReference type="GO" id="GO:0015074">
    <property type="term" value="P:DNA integration"/>
    <property type="evidence" value="ECO:0007669"/>
    <property type="project" value="InterPro"/>
</dbReference>
<dbReference type="Gene3D" id="1.10.150.130">
    <property type="match status" value="1"/>
</dbReference>
<evidence type="ECO:0000256" key="1">
    <source>
        <dbReference type="ARBA" id="ARBA00008857"/>
    </source>
</evidence>
<dbReference type="EMBL" id="JALJEJ010000001">
    <property type="protein sequence ID" value="MCJ8208134.1"/>
    <property type="molecule type" value="Genomic_DNA"/>
</dbReference>
<keyword evidence="3" id="KW-0233">DNA recombination</keyword>
<evidence type="ECO:0000313" key="5">
    <source>
        <dbReference type="EMBL" id="MCJ8208134.1"/>
    </source>
</evidence>
<dbReference type="AlphaFoldDB" id="A0A9X1WZ03"/>
<reference evidence="5" key="1">
    <citation type="submission" date="2022-04" db="EMBL/GenBank/DDBJ databases">
        <title>Mucilaginibacter sp. RS28 isolated from freshwater.</title>
        <authorList>
            <person name="Ko S.-R."/>
        </authorList>
    </citation>
    <scope>NUCLEOTIDE SEQUENCE</scope>
    <source>
        <strain evidence="5">RS28</strain>
    </source>
</reference>
<dbReference type="RefSeq" id="WP_245127971.1">
    <property type="nucleotide sequence ID" value="NZ_JALJEJ010000001.1"/>
</dbReference>
<dbReference type="Pfam" id="PF13102">
    <property type="entry name" value="Phage_int_SAM_5"/>
    <property type="match status" value="1"/>
</dbReference>
<dbReference type="Gene3D" id="1.10.443.10">
    <property type="entry name" value="Intergrase catalytic core"/>
    <property type="match status" value="1"/>
</dbReference>
<dbReference type="InterPro" id="IPR035386">
    <property type="entry name" value="Arm-DNA-bind_5"/>
</dbReference>
<comment type="caution">
    <text evidence="5">The sequence shown here is derived from an EMBL/GenBank/DDBJ whole genome shotgun (WGS) entry which is preliminary data.</text>
</comment>
<evidence type="ECO:0000256" key="3">
    <source>
        <dbReference type="ARBA" id="ARBA00023172"/>
    </source>
</evidence>
<dbReference type="InterPro" id="IPR011010">
    <property type="entry name" value="DNA_brk_join_enz"/>
</dbReference>
<dbReference type="Pfam" id="PF00589">
    <property type="entry name" value="Phage_integrase"/>
    <property type="match status" value="1"/>
</dbReference>